<keyword evidence="1" id="KW-0732">Signal</keyword>
<feature type="signal peptide" evidence="1">
    <location>
        <begin position="1"/>
        <end position="19"/>
    </location>
</feature>
<evidence type="ECO:0000313" key="3">
    <source>
        <dbReference type="Proteomes" id="UP001152320"/>
    </source>
</evidence>
<dbReference type="AlphaFoldDB" id="A0A9Q0YJB1"/>
<gene>
    <name evidence="2" type="ORF">HOLleu_36133</name>
</gene>
<evidence type="ECO:0000256" key="1">
    <source>
        <dbReference type="SAM" id="SignalP"/>
    </source>
</evidence>
<dbReference type="EMBL" id="JAIZAY010000019">
    <property type="protein sequence ID" value="KAJ8023638.1"/>
    <property type="molecule type" value="Genomic_DNA"/>
</dbReference>
<proteinExistence type="predicted"/>
<accession>A0A9Q0YJB1</accession>
<organism evidence="2 3">
    <name type="scientific">Holothuria leucospilota</name>
    <name type="common">Black long sea cucumber</name>
    <name type="synonym">Mertensiothuria leucospilota</name>
    <dbReference type="NCBI Taxonomy" id="206669"/>
    <lineage>
        <taxon>Eukaryota</taxon>
        <taxon>Metazoa</taxon>
        <taxon>Echinodermata</taxon>
        <taxon>Eleutherozoa</taxon>
        <taxon>Echinozoa</taxon>
        <taxon>Holothuroidea</taxon>
        <taxon>Aspidochirotacea</taxon>
        <taxon>Aspidochirotida</taxon>
        <taxon>Holothuriidae</taxon>
        <taxon>Holothuria</taxon>
    </lineage>
</organism>
<evidence type="ECO:0000313" key="2">
    <source>
        <dbReference type="EMBL" id="KAJ8023638.1"/>
    </source>
</evidence>
<comment type="caution">
    <text evidence="2">The sequence shown here is derived from an EMBL/GenBank/DDBJ whole genome shotgun (WGS) entry which is preliminary data.</text>
</comment>
<feature type="chain" id="PRO_5040124024" evidence="1">
    <location>
        <begin position="20"/>
        <end position="197"/>
    </location>
</feature>
<reference evidence="2" key="1">
    <citation type="submission" date="2021-10" db="EMBL/GenBank/DDBJ databases">
        <title>Tropical sea cucumber genome reveals ecological adaptation and Cuvierian tubules defense mechanism.</title>
        <authorList>
            <person name="Chen T."/>
        </authorList>
    </citation>
    <scope>NUCLEOTIDE SEQUENCE</scope>
    <source>
        <strain evidence="2">Nanhai2018</strain>
        <tissue evidence="2">Muscle</tissue>
    </source>
</reference>
<keyword evidence="3" id="KW-1185">Reference proteome</keyword>
<name>A0A9Q0YJB1_HOLLE</name>
<sequence length="197" mass="21679">MAFIHFAQILLFAHGIASAERFLVAGFAVSMEQAYNNYRRNFQPEAGSMTEMRPSREGQDEYGAICSDCDKREMSIDVSRRTPQDALEACGQLTFLCTMHEVCAACPVTCGECESAGNEPTSGEPSYCQPMADYCFLDDISDKCPITCWGNENNPEPEHQEPQDASPYCQVIPLNGSKCDDPIITAACPVMCAEYVP</sequence>
<dbReference type="Proteomes" id="UP001152320">
    <property type="component" value="Chromosome 19"/>
</dbReference>
<protein>
    <submittedName>
        <fullName evidence="2">Uncharacterized protein</fullName>
    </submittedName>
</protein>